<evidence type="ECO:0000256" key="2">
    <source>
        <dbReference type="ARBA" id="ARBA00004141"/>
    </source>
</evidence>
<dbReference type="GO" id="GO:0008237">
    <property type="term" value="F:metallopeptidase activity"/>
    <property type="evidence" value="ECO:0007669"/>
    <property type="project" value="UniProtKB-KW"/>
</dbReference>
<reference evidence="14" key="1">
    <citation type="submission" date="2020-10" db="EMBL/GenBank/DDBJ databases">
        <authorList>
            <person name="Gilroy R."/>
        </authorList>
    </citation>
    <scope>NUCLEOTIDE SEQUENCE</scope>
    <source>
        <strain evidence="14">ChiHile30-977</strain>
    </source>
</reference>
<name>A0A9D0YX76_9FIRM</name>
<feature type="domain" description="Peptidase M50" evidence="13">
    <location>
        <begin position="117"/>
        <end position="162"/>
    </location>
</feature>
<evidence type="ECO:0000313" key="14">
    <source>
        <dbReference type="EMBL" id="HIQ62520.1"/>
    </source>
</evidence>
<keyword evidence="4" id="KW-0645">Protease</keyword>
<reference evidence="14" key="2">
    <citation type="journal article" date="2021" name="PeerJ">
        <title>Extensive microbial diversity within the chicken gut microbiome revealed by metagenomics and culture.</title>
        <authorList>
            <person name="Gilroy R."/>
            <person name="Ravi A."/>
            <person name="Getino M."/>
            <person name="Pursley I."/>
            <person name="Horton D.L."/>
            <person name="Alikhan N.F."/>
            <person name="Baker D."/>
            <person name="Gharbi K."/>
            <person name="Hall N."/>
            <person name="Watson M."/>
            <person name="Adriaenssens E.M."/>
            <person name="Foster-Nyarko E."/>
            <person name="Jarju S."/>
            <person name="Secka A."/>
            <person name="Antonio M."/>
            <person name="Oren A."/>
            <person name="Chaudhuri R.R."/>
            <person name="La Ragione R."/>
            <person name="Hildebrand F."/>
            <person name="Pallen M.J."/>
        </authorList>
    </citation>
    <scope>NUCLEOTIDE SEQUENCE</scope>
    <source>
        <strain evidence="14">ChiHile30-977</strain>
    </source>
</reference>
<evidence type="ECO:0000256" key="1">
    <source>
        <dbReference type="ARBA" id="ARBA00001947"/>
    </source>
</evidence>
<evidence type="ECO:0000256" key="5">
    <source>
        <dbReference type="ARBA" id="ARBA00022692"/>
    </source>
</evidence>
<evidence type="ECO:0000256" key="6">
    <source>
        <dbReference type="ARBA" id="ARBA00022723"/>
    </source>
</evidence>
<dbReference type="Pfam" id="PF02163">
    <property type="entry name" value="Peptidase_M50"/>
    <property type="match status" value="2"/>
</dbReference>
<comment type="caution">
    <text evidence="14">The sequence shown here is derived from an EMBL/GenBank/DDBJ whole genome shotgun (WGS) entry which is preliminary data.</text>
</comment>
<comment type="subcellular location">
    <subcellularLocation>
        <location evidence="2">Membrane</location>
        <topology evidence="2">Multi-pass membrane protein</topology>
    </subcellularLocation>
</comment>
<keyword evidence="11 12" id="KW-0472">Membrane</keyword>
<sequence length="286" mass="29353">MIPLGTPGGVALRMHAAFVVLAAAAWRLGHGRALWAGLLALLAHEAAHVLAARAMGLRVEALELMPFGGVARMESACTLRPGQEAALALAGPAVSLLLALATAALARGIAARDFFRMNTVLCLVNLLPVLPLDGGRVLRAALAGRLGRARATRALSLAGAALGAGLVALGVWAAANGVVNPMLFLCGVYLAYAALKEKESLAAACVAALHGRAERLRREGALPVRLYAVPPGVPAQCLAARLHAGAYCLFVEVDDSLRAGAPRDEGAVLTEALGEALREARAGSPR</sequence>
<keyword evidence="5 12" id="KW-0812">Transmembrane</keyword>
<feature type="transmembrane region" description="Helical" evidence="12">
    <location>
        <begin position="85"/>
        <end position="106"/>
    </location>
</feature>
<dbReference type="GO" id="GO:0046872">
    <property type="term" value="F:metal ion binding"/>
    <property type="evidence" value="ECO:0007669"/>
    <property type="project" value="UniProtKB-KW"/>
</dbReference>
<evidence type="ECO:0000256" key="8">
    <source>
        <dbReference type="ARBA" id="ARBA00022833"/>
    </source>
</evidence>
<keyword evidence="9 12" id="KW-1133">Transmembrane helix</keyword>
<feature type="transmembrane region" description="Helical" evidence="12">
    <location>
        <begin position="6"/>
        <end position="26"/>
    </location>
</feature>
<evidence type="ECO:0000256" key="4">
    <source>
        <dbReference type="ARBA" id="ARBA00022670"/>
    </source>
</evidence>
<evidence type="ECO:0000256" key="11">
    <source>
        <dbReference type="ARBA" id="ARBA00023136"/>
    </source>
</evidence>
<feature type="transmembrane region" description="Helical" evidence="12">
    <location>
        <begin position="33"/>
        <end position="55"/>
    </location>
</feature>
<evidence type="ECO:0000256" key="12">
    <source>
        <dbReference type="SAM" id="Phobius"/>
    </source>
</evidence>
<evidence type="ECO:0000256" key="10">
    <source>
        <dbReference type="ARBA" id="ARBA00023049"/>
    </source>
</evidence>
<feature type="domain" description="Peptidase M50" evidence="13">
    <location>
        <begin position="39"/>
        <end position="106"/>
    </location>
</feature>
<dbReference type="GO" id="GO:0016020">
    <property type="term" value="C:membrane"/>
    <property type="evidence" value="ECO:0007669"/>
    <property type="project" value="UniProtKB-SubCell"/>
</dbReference>
<keyword evidence="7" id="KW-0378">Hydrolase</keyword>
<evidence type="ECO:0000256" key="7">
    <source>
        <dbReference type="ARBA" id="ARBA00022801"/>
    </source>
</evidence>
<comment type="similarity">
    <text evidence="3">Belongs to the peptidase M50B family.</text>
</comment>
<evidence type="ECO:0000256" key="9">
    <source>
        <dbReference type="ARBA" id="ARBA00022989"/>
    </source>
</evidence>
<organism evidence="14 15">
    <name type="scientific">Candidatus Avichristensenella intestinipullorum</name>
    <dbReference type="NCBI Taxonomy" id="2840693"/>
    <lineage>
        <taxon>Bacteria</taxon>
        <taxon>Bacillati</taxon>
        <taxon>Bacillota</taxon>
        <taxon>Clostridia</taxon>
        <taxon>Candidatus Avichristensenella</taxon>
    </lineage>
</organism>
<dbReference type="EMBL" id="DVFI01000038">
    <property type="protein sequence ID" value="HIQ62520.1"/>
    <property type="molecule type" value="Genomic_DNA"/>
</dbReference>
<keyword evidence="10" id="KW-0482">Metalloprotease</keyword>
<keyword evidence="6" id="KW-0479">Metal-binding</keyword>
<dbReference type="Proteomes" id="UP000886819">
    <property type="component" value="Unassembled WGS sequence"/>
</dbReference>
<gene>
    <name evidence="14" type="ORF">IAA66_02900</name>
</gene>
<comment type="cofactor">
    <cofactor evidence="1">
        <name>Zn(2+)</name>
        <dbReference type="ChEBI" id="CHEBI:29105"/>
    </cofactor>
</comment>
<evidence type="ECO:0000256" key="3">
    <source>
        <dbReference type="ARBA" id="ARBA00007931"/>
    </source>
</evidence>
<proteinExistence type="inferred from homology"/>
<evidence type="ECO:0000259" key="13">
    <source>
        <dbReference type="Pfam" id="PF02163"/>
    </source>
</evidence>
<dbReference type="GO" id="GO:0006508">
    <property type="term" value="P:proteolysis"/>
    <property type="evidence" value="ECO:0007669"/>
    <property type="project" value="UniProtKB-KW"/>
</dbReference>
<protein>
    <submittedName>
        <fullName evidence="14">M50 family metallopeptidase</fullName>
    </submittedName>
</protein>
<dbReference type="AlphaFoldDB" id="A0A9D0YX76"/>
<dbReference type="PANTHER" id="PTHR39188:SF3">
    <property type="entry name" value="STAGE IV SPORULATION PROTEIN FB"/>
    <property type="match status" value="1"/>
</dbReference>
<feature type="transmembrane region" description="Helical" evidence="12">
    <location>
        <begin position="154"/>
        <end position="172"/>
    </location>
</feature>
<keyword evidence="8" id="KW-0862">Zinc</keyword>
<evidence type="ECO:0000313" key="15">
    <source>
        <dbReference type="Proteomes" id="UP000886819"/>
    </source>
</evidence>
<dbReference type="InterPro" id="IPR008915">
    <property type="entry name" value="Peptidase_M50"/>
</dbReference>
<accession>A0A9D0YX76</accession>
<dbReference type="PANTHER" id="PTHR39188">
    <property type="entry name" value="MEMBRANE-ASSOCIATED ZINC METALLOPROTEASE M50B"/>
    <property type="match status" value="1"/>
</dbReference>